<dbReference type="InterPro" id="IPR046427">
    <property type="entry name" value="Legumain_prodom_sf"/>
</dbReference>
<dbReference type="GO" id="GO:0004197">
    <property type="term" value="F:cysteine-type endopeptidase activity"/>
    <property type="evidence" value="ECO:0007669"/>
    <property type="project" value="TreeGrafter"/>
</dbReference>
<feature type="domain" description="Legumain prodomain" evidence="2">
    <location>
        <begin position="1"/>
        <end position="91"/>
    </location>
</feature>
<evidence type="ECO:0000313" key="3">
    <source>
        <dbReference type="EMBL" id="URD80116.1"/>
    </source>
</evidence>
<reference evidence="3" key="1">
    <citation type="submission" date="2022-05" db="EMBL/GenBank/DDBJ databases">
        <title>The Musa troglodytarum L. genome provides insights into the mechanism of non-climacteric behaviour and enrichment of carotenoids.</title>
        <authorList>
            <person name="Wang J."/>
        </authorList>
    </citation>
    <scope>NUCLEOTIDE SEQUENCE</scope>
    <source>
        <tissue evidence="3">Leaf</tissue>
    </source>
</reference>
<dbReference type="PANTHER" id="PTHR12000">
    <property type="entry name" value="HEMOGLOBINASE FAMILY MEMBER"/>
    <property type="match status" value="1"/>
</dbReference>
<dbReference type="InterPro" id="IPR048501">
    <property type="entry name" value="Legum_prodom"/>
</dbReference>
<proteinExistence type="inferred from homology"/>
<gene>
    <name evidence="3" type="ORF">MUK42_01810</name>
</gene>
<evidence type="ECO:0000256" key="1">
    <source>
        <dbReference type="ARBA" id="ARBA00009941"/>
    </source>
</evidence>
<evidence type="ECO:0000313" key="4">
    <source>
        <dbReference type="Proteomes" id="UP001055439"/>
    </source>
</evidence>
<dbReference type="Proteomes" id="UP001055439">
    <property type="component" value="Chromosome 10"/>
</dbReference>
<evidence type="ECO:0000259" key="2">
    <source>
        <dbReference type="Pfam" id="PF20985"/>
    </source>
</evidence>
<dbReference type="EMBL" id="CP097503">
    <property type="protein sequence ID" value="URD80116.1"/>
    <property type="molecule type" value="Genomic_DNA"/>
</dbReference>
<organism evidence="3 4">
    <name type="scientific">Musa troglodytarum</name>
    <name type="common">fe'i banana</name>
    <dbReference type="NCBI Taxonomy" id="320322"/>
    <lineage>
        <taxon>Eukaryota</taxon>
        <taxon>Viridiplantae</taxon>
        <taxon>Streptophyta</taxon>
        <taxon>Embryophyta</taxon>
        <taxon>Tracheophyta</taxon>
        <taxon>Spermatophyta</taxon>
        <taxon>Magnoliopsida</taxon>
        <taxon>Liliopsida</taxon>
        <taxon>Zingiberales</taxon>
        <taxon>Musaceae</taxon>
        <taxon>Musa</taxon>
    </lineage>
</organism>
<dbReference type="FunFam" id="1.10.132.130:FF:000001">
    <property type="entry name" value="Vacuolar-processing enzyme beta-isozyme"/>
    <property type="match status" value="1"/>
</dbReference>
<keyword evidence="4" id="KW-1185">Reference proteome</keyword>
<dbReference type="Gene3D" id="1.10.132.130">
    <property type="match status" value="1"/>
</dbReference>
<dbReference type="Pfam" id="PF20985">
    <property type="entry name" value="Legum_prodom"/>
    <property type="match status" value="1"/>
</dbReference>
<sequence length="110" mass="12108">MRHRVHLDSSIDYIGNQIFGSEIGPSILKAARPSGQALVDDWECLKSMVRAFESHCGSLTQYGMKHMRAFANICNEGISMDVMETACSRSCESYDGAAAMWSPSHRGFSA</sequence>
<accession>A0A9E7JGK9</accession>
<dbReference type="GO" id="GO:0051603">
    <property type="term" value="P:proteolysis involved in protein catabolic process"/>
    <property type="evidence" value="ECO:0007669"/>
    <property type="project" value="TreeGrafter"/>
</dbReference>
<comment type="similarity">
    <text evidence="1">Belongs to the peptidase C13 family.</text>
</comment>
<name>A0A9E7JGK9_9LILI</name>
<dbReference type="AlphaFoldDB" id="A0A9E7JGK9"/>
<protein>
    <submittedName>
        <fullName evidence="3">Vacuolar-processing enzyme</fullName>
    </submittedName>
</protein>
<dbReference type="PANTHER" id="PTHR12000:SF42">
    <property type="entry name" value="LEGUMAIN"/>
    <property type="match status" value="1"/>
</dbReference>
<dbReference type="CDD" id="cd21115">
    <property type="entry name" value="legumain_C"/>
    <property type="match status" value="1"/>
</dbReference>
<dbReference type="OrthoDB" id="192611at2759"/>
<dbReference type="GO" id="GO:0005773">
    <property type="term" value="C:vacuole"/>
    <property type="evidence" value="ECO:0007669"/>
    <property type="project" value="GOC"/>
</dbReference>
<dbReference type="GO" id="GO:0006624">
    <property type="term" value="P:vacuolar protein processing"/>
    <property type="evidence" value="ECO:0007669"/>
    <property type="project" value="TreeGrafter"/>
</dbReference>
<dbReference type="InterPro" id="IPR001096">
    <property type="entry name" value="Peptidase_C13"/>
</dbReference>